<evidence type="ECO:0000256" key="3">
    <source>
        <dbReference type="ARBA" id="ARBA00022592"/>
    </source>
</evidence>
<organism evidence="7 8">
    <name type="scientific">Stenomitos frigidus AS-A4</name>
    <dbReference type="NCBI Taxonomy" id="2933935"/>
    <lineage>
        <taxon>Bacteria</taxon>
        <taxon>Bacillati</taxon>
        <taxon>Cyanobacteriota</taxon>
        <taxon>Cyanophyceae</taxon>
        <taxon>Leptolyngbyales</taxon>
        <taxon>Leptolyngbyaceae</taxon>
        <taxon>Stenomitos</taxon>
    </lineage>
</organism>
<evidence type="ECO:0000313" key="8">
    <source>
        <dbReference type="Proteomes" id="UP001476950"/>
    </source>
</evidence>
<evidence type="ECO:0000256" key="4">
    <source>
        <dbReference type="PIRNR" id="PIRNR002756"/>
    </source>
</evidence>
<dbReference type="PROSITE" id="PS51257">
    <property type="entry name" value="PROKAR_LIPOPROTEIN"/>
    <property type="match status" value="1"/>
</dbReference>
<feature type="chain" id="PRO_5045767162" description="Phosphate-binding protein" evidence="5">
    <location>
        <begin position="19"/>
        <end position="372"/>
    </location>
</feature>
<keyword evidence="5" id="KW-0732">Signal</keyword>
<comment type="similarity">
    <text evidence="1 4">Belongs to the PstS family.</text>
</comment>
<dbReference type="InterPro" id="IPR005673">
    <property type="entry name" value="ABC_phos-bd_PstS"/>
</dbReference>
<dbReference type="PIRSF" id="PIRSF002756">
    <property type="entry name" value="PstS"/>
    <property type="match status" value="1"/>
</dbReference>
<accession>A0ABV0KL56</accession>
<gene>
    <name evidence="7" type="primary">pstS</name>
    <name evidence="7" type="ORF">NDI38_15545</name>
</gene>
<dbReference type="Gene3D" id="3.40.190.10">
    <property type="entry name" value="Periplasmic binding protein-like II"/>
    <property type="match status" value="2"/>
</dbReference>
<dbReference type="EMBL" id="JAMPLM010000013">
    <property type="protein sequence ID" value="MEP1059852.1"/>
    <property type="molecule type" value="Genomic_DNA"/>
</dbReference>
<name>A0ABV0KL56_9CYAN</name>
<dbReference type="InterPro" id="IPR050962">
    <property type="entry name" value="Phosphate-bind_PstS"/>
</dbReference>
<keyword evidence="2 4" id="KW-0813">Transport</keyword>
<keyword evidence="3 4" id="KW-0592">Phosphate transport</keyword>
<dbReference type="Proteomes" id="UP001476950">
    <property type="component" value="Unassembled WGS sequence"/>
</dbReference>
<feature type="signal peptide" evidence="5">
    <location>
        <begin position="1"/>
        <end position="18"/>
    </location>
</feature>
<dbReference type="PANTHER" id="PTHR42996:SF1">
    <property type="entry name" value="PHOSPHATE-BINDING PROTEIN PSTS"/>
    <property type="match status" value="1"/>
</dbReference>
<proteinExistence type="inferred from homology"/>
<dbReference type="SUPFAM" id="SSF53850">
    <property type="entry name" value="Periplasmic binding protein-like II"/>
    <property type="match status" value="1"/>
</dbReference>
<reference evidence="7 8" key="1">
    <citation type="submission" date="2022-04" db="EMBL/GenBank/DDBJ databases">
        <title>Positive selection, recombination, and allopatry shape intraspecific diversity of widespread and dominant cyanobacteria.</title>
        <authorList>
            <person name="Wei J."/>
            <person name="Shu W."/>
            <person name="Hu C."/>
        </authorList>
    </citation>
    <scope>NUCLEOTIDE SEQUENCE [LARGE SCALE GENOMIC DNA]</scope>
    <source>
        <strain evidence="7 8">AS-A4</strain>
    </source>
</reference>
<feature type="domain" description="PBP" evidence="6">
    <location>
        <begin position="50"/>
        <end position="339"/>
    </location>
</feature>
<evidence type="ECO:0000256" key="5">
    <source>
        <dbReference type="SAM" id="SignalP"/>
    </source>
</evidence>
<evidence type="ECO:0000256" key="1">
    <source>
        <dbReference type="ARBA" id="ARBA00008725"/>
    </source>
</evidence>
<dbReference type="RefSeq" id="WP_190449553.1">
    <property type="nucleotide sequence ID" value="NZ_JAMPLM010000013.1"/>
</dbReference>
<comment type="caution">
    <text evidence="7">The sequence shown here is derived from an EMBL/GenBank/DDBJ whole genome shotgun (WGS) entry which is preliminary data.</text>
</comment>
<dbReference type="InterPro" id="IPR024370">
    <property type="entry name" value="PBP_domain"/>
</dbReference>
<dbReference type="PANTHER" id="PTHR42996">
    <property type="entry name" value="PHOSPHATE-BINDING PROTEIN PSTS"/>
    <property type="match status" value="1"/>
</dbReference>
<dbReference type="CDD" id="cd13565">
    <property type="entry name" value="PBP2_PstS"/>
    <property type="match status" value="1"/>
</dbReference>
<evidence type="ECO:0000256" key="2">
    <source>
        <dbReference type="ARBA" id="ARBA00022448"/>
    </source>
</evidence>
<sequence length="372" mass="38505">MISSLKAARWAFSASAIALTVGLAACGPSTPPAGGPAPGGSAAPAASSGAGGGTISLSGAGATFPAPLYQRWFSEYNKTNPNVQISYQSVGSGAGVKQFIAKTVDFGATDAPLNDKERAQYPKDLGQPLQVPMTGGAVVFAYNLDGVDNLKLSREVYCGITGGTIKKWNDPKIVKDNPNAKLPDADIAFTHRSDGSGTTYLFTSHLKAACPGWQAGAAKSVEWPVGTGAKGNEGVTAQIQQTKNAVGYVEYAYAKENNLKFAELQNKAGGFIAATPEAAAKSLEGATLPADFSLAVPDPAAKDAYPIVGLTWLLIYGQYSDPAKADALKNFIKWAYSAEGSKYATELGYLPIPQDISGKATAALDNVKVAAK</sequence>
<evidence type="ECO:0000313" key="7">
    <source>
        <dbReference type="EMBL" id="MEP1059852.1"/>
    </source>
</evidence>
<keyword evidence="8" id="KW-1185">Reference proteome</keyword>
<dbReference type="Pfam" id="PF12849">
    <property type="entry name" value="PBP_like_2"/>
    <property type="match status" value="1"/>
</dbReference>
<evidence type="ECO:0000259" key="6">
    <source>
        <dbReference type="Pfam" id="PF12849"/>
    </source>
</evidence>
<protein>
    <recommendedName>
        <fullName evidence="4">Phosphate-binding protein</fullName>
    </recommendedName>
</protein>
<dbReference type="NCBIfam" id="TIGR00975">
    <property type="entry name" value="3a0107s03"/>
    <property type="match status" value="1"/>
</dbReference>